<evidence type="ECO:0000313" key="2">
    <source>
        <dbReference type="Proteomes" id="UP001259587"/>
    </source>
</evidence>
<accession>A0ACC6K2A4</accession>
<dbReference type="EMBL" id="JAVDTH010000010">
    <property type="protein sequence ID" value="MDR6712555.1"/>
    <property type="molecule type" value="Genomic_DNA"/>
</dbReference>
<gene>
    <name evidence="1" type="ORF">J2W83_002156</name>
</gene>
<sequence length="179" mass="19759">MILRLNLLPWRERDRLAALRRFQRALIGSLLLAFCGVMVLDYLARQRAHLQAAAIVEGKARIASLDKQLEEVDGLHHAHQVVTAQLASLEALRSDQGQAQSVFAALERALGTGLQLTELSLQEGQLQLLGLAASPAVVAQFMRDLQHAQLFETLELKHIRSGPEGDAFLLLARVMVVSR</sequence>
<evidence type="ECO:0000313" key="1">
    <source>
        <dbReference type="EMBL" id="MDR6712555.1"/>
    </source>
</evidence>
<organism evidence="1 2">
    <name type="scientific">Pseudomonas hunanensis</name>
    <dbReference type="NCBI Taxonomy" id="1247546"/>
    <lineage>
        <taxon>Bacteria</taxon>
        <taxon>Pseudomonadati</taxon>
        <taxon>Pseudomonadota</taxon>
        <taxon>Gammaproteobacteria</taxon>
        <taxon>Pseudomonadales</taxon>
        <taxon>Pseudomonadaceae</taxon>
        <taxon>Pseudomonas</taxon>
    </lineage>
</organism>
<name>A0ACC6K2A4_9PSED</name>
<reference evidence="1" key="1">
    <citation type="submission" date="2023-07" db="EMBL/GenBank/DDBJ databases">
        <title>Sorghum-associated microbial communities from plants grown in Nebraska, USA.</title>
        <authorList>
            <person name="Schachtman D."/>
        </authorList>
    </citation>
    <scope>NUCLEOTIDE SEQUENCE</scope>
    <source>
        <strain evidence="1">BE56</strain>
    </source>
</reference>
<comment type="caution">
    <text evidence="1">The sequence shown here is derived from an EMBL/GenBank/DDBJ whole genome shotgun (WGS) entry which is preliminary data.</text>
</comment>
<proteinExistence type="predicted"/>
<dbReference type="Proteomes" id="UP001259587">
    <property type="component" value="Unassembled WGS sequence"/>
</dbReference>
<protein>
    <submittedName>
        <fullName evidence="1">Type IV pilus assembly protein PilN</fullName>
    </submittedName>
</protein>
<keyword evidence="2" id="KW-1185">Reference proteome</keyword>